<evidence type="ECO:0000313" key="1">
    <source>
        <dbReference type="EMBL" id="GAG43154.1"/>
    </source>
</evidence>
<dbReference type="AlphaFoldDB" id="X0XJ31"/>
<sequence length="126" mass="14157">QAWSALIEGDAGLTVKKFIAQADITLENSQDLTADGPLTKLWLFPYLYGDGFVSDLFEVGGWEEINRAYLNPPGTTEQIMHPGKYLNGEKYVEVEVQPLDDSSWTLVETDRLGEHFILVMLQVHLS</sequence>
<feature type="non-terminal residue" evidence="1">
    <location>
        <position position="126"/>
    </location>
</feature>
<organism evidence="1">
    <name type="scientific">marine sediment metagenome</name>
    <dbReference type="NCBI Taxonomy" id="412755"/>
    <lineage>
        <taxon>unclassified sequences</taxon>
        <taxon>metagenomes</taxon>
        <taxon>ecological metagenomes</taxon>
    </lineage>
</organism>
<protein>
    <submittedName>
        <fullName evidence="1">Uncharacterized protein</fullName>
    </submittedName>
</protein>
<feature type="non-terminal residue" evidence="1">
    <location>
        <position position="1"/>
    </location>
</feature>
<accession>X0XJ31</accession>
<name>X0XJ31_9ZZZZ</name>
<reference evidence="1" key="1">
    <citation type="journal article" date="2014" name="Front. Microbiol.">
        <title>High frequency of phylogenetically diverse reductive dehalogenase-homologous genes in deep subseafloor sedimentary metagenomes.</title>
        <authorList>
            <person name="Kawai M."/>
            <person name="Futagami T."/>
            <person name="Toyoda A."/>
            <person name="Takaki Y."/>
            <person name="Nishi S."/>
            <person name="Hori S."/>
            <person name="Arai W."/>
            <person name="Tsubouchi T."/>
            <person name="Morono Y."/>
            <person name="Uchiyama I."/>
            <person name="Ito T."/>
            <person name="Fujiyama A."/>
            <person name="Inagaki F."/>
            <person name="Takami H."/>
        </authorList>
    </citation>
    <scope>NUCLEOTIDE SEQUENCE</scope>
    <source>
        <strain evidence="1">Expedition CK06-06</strain>
    </source>
</reference>
<proteinExistence type="predicted"/>
<comment type="caution">
    <text evidence="1">The sequence shown here is derived from an EMBL/GenBank/DDBJ whole genome shotgun (WGS) entry which is preliminary data.</text>
</comment>
<gene>
    <name evidence="1" type="ORF">S01H1_84610</name>
</gene>
<dbReference type="EMBL" id="BARS01057816">
    <property type="protein sequence ID" value="GAG43154.1"/>
    <property type="molecule type" value="Genomic_DNA"/>
</dbReference>